<evidence type="ECO:0000259" key="2">
    <source>
        <dbReference type="SMART" id="SM00829"/>
    </source>
</evidence>
<dbReference type="SUPFAM" id="SSF51735">
    <property type="entry name" value="NAD(P)-binding Rossmann-fold domains"/>
    <property type="match status" value="1"/>
</dbReference>
<protein>
    <submittedName>
        <fullName evidence="3">NADPH:quinone reductase</fullName>
    </submittedName>
</protein>
<dbReference type="InterPro" id="IPR011032">
    <property type="entry name" value="GroES-like_sf"/>
</dbReference>
<proteinExistence type="predicted"/>
<dbReference type="Gene3D" id="3.40.50.720">
    <property type="entry name" value="NAD(P)-binding Rossmann-like Domain"/>
    <property type="match status" value="1"/>
</dbReference>
<dbReference type="SMART" id="SM00829">
    <property type="entry name" value="PKS_ER"/>
    <property type="match status" value="1"/>
</dbReference>
<accession>A0A953N6Z4</accession>
<keyword evidence="4" id="KW-1185">Reference proteome</keyword>
<evidence type="ECO:0000313" key="4">
    <source>
        <dbReference type="Proteomes" id="UP000739565"/>
    </source>
</evidence>
<dbReference type="GO" id="GO:0016491">
    <property type="term" value="F:oxidoreductase activity"/>
    <property type="evidence" value="ECO:0007669"/>
    <property type="project" value="InterPro"/>
</dbReference>
<dbReference type="AlphaFoldDB" id="A0A953N6Z4"/>
<gene>
    <name evidence="3" type="ORF">KZZ10_03750</name>
</gene>
<dbReference type="InterPro" id="IPR013149">
    <property type="entry name" value="ADH-like_C"/>
</dbReference>
<keyword evidence="1" id="KW-0521">NADP</keyword>
<organism evidence="3 4">
    <name type="scientific">Zwartia hollandica</name>
    <dbReference type="NCBI Taxonomy" id="324606"/>
    <lineage>
        <taxon>Bacteria</taxon>
        <taxon>Pseudomonadati</taxon>
        <taxon>Pseudomonadota</taxon>
        <taxon>Betaproteobacteria</taxon>
        <taxon>Burkholderiales</taxon>
        <taxon>Alcaligenaceae</taxon>
        <taxon>Zwartia</taxon>
    </lineage>
</organism>
<dbReference type="PANTHER" id="PTHR44154:SF1">
    <property type="entry name" value="QUINONE OXIDOREDUCTASE"/>
    <property type="match status" value="1"/>
</dbReference>
<dbReference type="EMBL" id="JAHXRI010000006">
    <property type="protein sequence ID" value="MBZ1349750.1"/>
    <property type="molecule type" value="Genomic_DNA"/>
</dbReference>
<evidence type="ECO:0000313" key="3">
    <source>
        <dbReference type="EMBL" id="MBZ1349750.1"/>
    </source>
</evidence>
<dbReference type="Proteomes" id="UP000739565">
    <property type="component" value="Unassembled WGS sequence"/>
</dbReference>
<dbReference type="PANTHER" id="PTHR44154">
    <property type="entry name" value="QUINONE OXIDOREDUCTASE"/>
    <property type="match status" value="1"/>
</dbReference>
<dbReference type="InterPro" id="IPR036291">
    <property type="entry name" value="NAD(P)-bd_dom_sf"/>
</dbReference>
<dbReference type="InterPro" id="IPR013154">
    <property type="entry name" value="ADH-like_N"/>
</dbReference>
<reference evidence="3" key="1">
    <citation type="submission" date="2021-07" db="EMBL/GenBank/DDBJ databases">
        <title>New genus and species of the family Alcaligenaceae.</title>
        <authorList>
            <person name="Hahn M.W."/>
        </authorList>
    </citation>
    <scope>NUCLEOTIDE SEQUENCE</scope>
    <source>
        <strain evidence="3">LF4-65</strain>
    </source>
</reference>
<dbReference type="Gene3D" id="3.90.180.10">
    <property type="entry name" value="Medium-chain alcohol dehydrogenases, catalytic domain"/>
    <property type="match status" value="1"/>
</dbReference>
<dbReference type="InterPro" id="IPR051603">
    <property type="entry name" value="Zinc-ADH_QOR/CCCR"/>
</dbReference>
<dbReference type="InterPro" id="IPR020843">
    <property type="entry name" value="ER"/>
</dbReference>
<evidence type="ECO:0000256" key="1">
    <source>
        <dbReference type="ARBA" id="ARBA00022857"/>
    </source>
</evidence>
<sequence>MKAAWYEKNGEAKDVLILGELPTPEPGPGEVRVKVQVSGVNPSDVKSRRNRPIYDPKIIPHSDAGGVIDAVGAGVLTSRIGERVWTWNAQYQRPFGTAAEYVCLPQAQAVQLPDHVSLDGAACMGIPGLTAYEAVRRCGEIAGKTVLVIGAASSVGHYAVQMATLKGARVIGTVSSESKAAHARAGGAVETINYKIENVAERVKALTEGRGADAIIDMDFSTTTDLVRDGALAPHGTVSCFGSNKVEPPTIPFRLCLTTSLSLQFFLVYELTPAERASALTGLCGLLRSGKLTHAIGARFKLGEIVAAHQAVEQGQVTGNAVIDIA</sequence>
<comment type="caution">
    <text evidence="3">The sequence shown here is derived from an EMBL/GenBank/DDBJ whole genome shotgun (WGS) entry which is preliminary data.</text>
</comment>
<dbReference type="Pfam" id="PF00107">
    <property type="entry name" value="ADH_zinc_N"/>
    <property type="match status" value="1"/>
</dbReference>
<feature type="domain" description="Enoyl reductase (ER)" evidence="2">
    <location>
        <begin position="11"/>
        <end position="323"/>
    </location>
</feature>
<name>A0A953N6Z4_9BURK</name>
<dbReference type="CDD" id="cd08253">
    <property type="entry name" value="zeta_crystallin"/>
    <property type="match status" value="1"/>
</dbReference>
<dbReference type="Pfam" id="PF08240">
    <property type="entry name" value="ADH_N"/>
    <property type="match status" value="1"/>
</dbReference>
<dbReference type="RefSeq" id="WP_259660171.1">
    <property type="nucleotide sequence ID" value="NZ_JAHXRI010000006.1"/>
</dbReference>
<dbReference type="SUPFAM" id="SSF50129">
    <property type="entry name" value="GroES-like"/>
    <property type="match status" value="1"/>
</dbReference>